<comment type="caution">
    <text evidence="2">The sequence shown here is derived from an EMBL/GenBank/DDBJ whole genome shotgun (WGS) entry which is preliminary data.</text>
</comment>
<proteinExistence type="predicted"/>
<evidence type="ECO:0000313" key="3">
    <source>
        <dbReference type="Proteomes" id="UP001443914"/>
    </source>
</evidence>
<evidence type="ECO:0000256" key="1">
    <source>
        <dbReference type="SAM" id="MobiDB-lite"/>
    </source>
</evidence>
<reference evidence="2" key="1">
    <citation type="submission" date="2024-03" db="EMBL/GenBank/DDBJ databases">
        <title>WGS assembly of Saponaria officinalis var. Norfolk2.</title>
        <authorList>
            <person name="Jenkins J."/>
            <person name="Shu S."/>
            <person name="Grimwood J."/>
            <person name="Barry K."/>
            <person name="Goodstein D."/>
            <person name="Schmutz J."/>
            <person name="Leebens-Mack J."/>
            <person name="Osbourn A."/>
        </authorList>
    </citation>
    <scope>NUCLEOTIDE SEQUENCE [LARGE SCALE GENOMIC DNA]</scope>
    <source>
        <strain evidence="2">JIC</strain>
    </source>
</reference>
<keyword evidence="3" id="KW-1185">Reference proteome</keyword>
<evidence type="ECO:0000313" key="2">
    <source>
        <dbReference type="EMBL" id="KAK9700059.1"/>
    </source>
</evidence>
<sequence length="727" mass="78449">MAEHRNEESINDADVEITVAEHRTEELINDGDGEIMVAEHRTEELINDGDGENTVAEHRKYESVDGGDDVISAVGSLRDDDDDDDVGESGGSTTAAASGIHGGGGGLAERLNEVLIEGDGDLLMQQSERESNFLQWLQALDWQVMGACRADERLKPLLKINASAVDAAEDRLLAHLSQHFEASEVGMLARCLCVPLVSMRVGKVVKQGSLLCPTNLRGTLNLALLPSSDLRLSFVGDNGQTERLATLNDDSECFTVTIEKIPADQSGRSFLVKIINGETFYFWCSERSELLGIDLLSKMDDFLKRKPTLDELTGISKSRLECFTTHLRAYLVGPTASSIQVQASTIESGESSSTSVRSLRARQNGCQVSRANTQYQGILSPRPSSFKEGLPKSLSTLRSISRDKLRRRGDIHLSAFDRSFMSESFPNFSENDKTFESSESISASPLNFLESLGNINSPPPPSETLHLPPISSLFSPYYCWCPPCTSPSIAPLGKLPTSFSEPFSLPPLSTLLPATVPTGFLPIPPLDLPSVPPFELPALLSDPLVCLPFSKQCSQPIPTFTPLMCDSIVHIPVLDVCSLGQSYLVSAGPGITTTIPPLHPNLMGPIIPEGESLLEKGARETLRLLIASSNGQPSASFIGVLPSVLSNENNQGIVVTGSRGLYSGISDVDAMVSSFAAVGLSSMSERSMRISSLQSYSSTIAPDTLEQTSCGSDLQNSTFMSREDEED</sequence>
<accession>A0AAW1JAD2</accession>
<dbReference type="AlphaFoldDB" id="A0AAW1JAD2"/>
<organism evidence="2 3">
    <name type="scientific">Saponaria officinalis</name>
    <name type="common">Common soapwort</name>
    <name type="synonym">Lychnis saponaria</name>
    <dbReference type="NCBI Taxonomy" id="3572"/>
    <lineage>
        <taxon>Eukaryota</taxon>
        <taxon>Viridiplantae</taxon>
        <taxon>Streptophyta</taxon>
        <taxon>Embryophyta</taxon>
        <taxon>Tracheophyta</taxon>
        <taxon>Spermatophyta</taxon>
        <taxon>Magnoliopsida</taxon>
        <taxon>eudicotyledons</taxon>
        <taxon>Gunneridae</taxon>
        <taxon>Pentapetalae</taxon>
        <taxon>Caryophyllales</taxon>
        <taxon>Caryophyllaceae</taxon>
        <taxon>Caryophylleae</taxon>
        <taxon>Saponaria</taxon>
    </lineage>
</organism>
<feature type="region of interest" description="Disordered" evidence="1">
    <location>
        <begin position="77"/>
        <end position="104"/>
    </location>
</feature>
<dbReference type="Proteomes" id="UP001443914">
    <property type="component" value="Unassembled WGS sequence"/>
</dbReference>
<protein>
    <recommendedName>
        <fullName evidence="4">RNI-like superfamily protein</fullName>
    </recommendedName>
</protein>
<dbReference type="PANTHER" id="PTHR36741:SF1">
    <property type="entry name" value="OS07G0100500 PROTEIN"/>
    <property type="match status" value="1"/>
</dbReference>
<gene>
    <name evidence="2" type="ORF">RND81_08G214600</name>
</gene>
<feature type="region of interest" description="Disordered" evidence="1">
    <location>
        <begin position="704"/>
        <end position="727"/>
    </location>
</feature>
<dbReference type="PANTHER" id="PTHR36741">
    <property type="entry name" value="OS07G0100500 PROTEIN"/>
    <property type="match status" value="1"/>
</dbReference>
<name>A0AAW1JAD2_SAPOF</name>
<dbReference type="EMBL" id="JBDFQZ010000008">
    <property type="protein sequence ID" value="KAK9700059.1"/>
    <property type="molecule type" value="Genomic_DNA"/>
</dbReference>
<evidence type="ECO:0008006" key="4">
    <source>
        <dbReference type="Google" id="ProtNLM"/>
    </source>
</evidence>
<feature type="compositionally biased region" description="Polar residues" evidence="1">
    <location>
        <begin position="704"/>
        <end position="720"/>
    </location>
</feature>